<dbReference type="NCBIfam" id="TIGR02481">
    <property type="entry name" value="hemeryth_dom"/>
    <property type="match status" value="1"/>
</dbReference>
<dbReference type="PANTHER" id="PTHR37164">
    <property type="entry name" value="BACTERIOHEMERYTHRIN"/>
    <property type="match status" value="1"/>
</dbReference>
<proteinExistence type="inferred from homology"/>
<evidence type="ECO:0000259" key="4">
    <source>
        <dbReference type="Pfam" id="PF01814"/>
    </source>
</evidence>
<feature type="domain" description="Hemerythrin-like" evidence="4">
    <location>
        <begin position="11"/>
        <end position="129"/>
    </location>
</feature>
<gene>
    <name evidence="5" type="ORF">J2Z35_002231</name>
</gene>
<reference evidence="5 6" key="1">
    <citation type="submission" date="2021-03" db="EMBL/GenBank/DDBJ databases">
        <title>Genomic Encyclopedia of Type Strains, Phase IV (KMG-IV): sequencing the most valuable type-strain genomes for metagenomic binning, comparative biology and taxonomic classification.</title>
        <authorList>
            <person name="Goeker M."/>
        </authorList>
    </citation>
    <scope>NUCLEOTIDE SEQUENCE [LARGE SCALE GENOMIC DNA]</scope>
    <source>
        <strain evidence="5 6">DSM 27512</strain>
    </source>
</reference>
<dbReference type="EMBL" id="JAGGLI010000028">
    <property type="protein sequence ID" value="MBP2028430.1"/>
    <property type="molecule type" value="Genomic_DNA"/>
</dbReference>
<comment type="caution">
    <text evidence="5">The sequence shown here is derived from an EMBL/GenBank/DDBJ whole genome shotgun (WGS) entry which is preliminary data.</text>
</comment>
<evidence type="ECO:0000256" key="2">
    <source>
        <dbReference type="ARBA" id="ARBA00022723"/>
    </source>
</evidence>
<dbReference type="NCBIfam" id="NF033749">
    <property type="entry name" value="bact_hemeryth"/>
    <property type="match status" value="1"/>
</dbReference>
<dbReference type="PROSITE" id="PS00550">
    <property type="entry name" value="HEMERYTHRINS"/>
    <property type="match status" value="1"/>
</dbReference>
<sequence length="137" mass="16564">MLSWKENYTCGIDSIDNQHKKLLEIGARVYQMLKNEEKLDKYDDIMEVVHELKDYTLYHFNFEEKLMEKHGYENLEEHKKQHSAFVDKLTEMEDKDIDENQKKTMMDMLMFIADWIEKHILVSDFEYVKHIIIKGGN</sequence>
<dbReference type="Proteomes" id="UP001314903">
    <property type="component" value="Unassembled WGS sequence"/>
</dbReference>
<dbReference type="SUPFAM" id="SSF47188">
    <property type="entry name" value="Hemerythrin-like"/>
    <property type="match status" value="1"/>
</dbReference>
<dbReference type="InterPro" id="IPR016131">
    <property type="entry name" value="Haemerythrin_Fe_BS"/>
</dbReference>
<evidence type="ECO:0000256" key="1">
    <source>
        <dbReference type="ARBA" id="ARBA00010587"/>
    </source>
</evidence>
<dbReference type="RefSeq" id="WP_209661481.1">
    <property type="nucleotide sequence ID" value="NZ_JAGGLI010000028.1"/>
</dbReference>
<evidence type="ECO:0000256" key="3">
    <source>
        <dbReference type="ARBA" id="ARBA00023004"/>
    </source>
</evidence>
<dbReference type="Gene3D" id="1.20.120.50">
    <property type="entry name" value="Hemerythrin-like"/>
    <property type="match status" value="1"/>
</dbReference>
<dbReference type="CDD" id="cd12107">
    <property type="entry name" value="Hemerythrin"/>
    <property type="match status" value="1"/>
</dbReference>
<dbReference type="InterPro" id="IPR012312">
    <property type="entry name" value="Hemerythrin-like"/>
</dbReference>
<evidence type="ECO:0000313" key="5">
    <source>
        <dbReference type="EMBL" id="MBP2028430.1"/>
    </source>
</evidence>
<dbReference type="PANTHER" id="PTHR37164:SF1">
    <property type="entry name" value="BACTERIOHEMERYTHRIN"/>
    <property type="match status" value="1"/>
</dbReference>
<dbReference type="InterPro" id="IPR050669">
    <property type="entry name" value="Hemerythrin"/>
</dbReference>
<dbReference type="InterPro" id="IPR012827">
    <property type="entry name" value="Hemerythrin_metal-bd"/>
</dbReference>
<evidence type="ECO:0000313" key="6">
    <source>
        <dbReference type="Proteomes" id="UP001314903"/>
    </source>
</evidence>
<keyword evidence="3" id="KW-0408">Iron</keyword>
<dbReference type="Pfam" id="PF01814">
    <property type="entry name" value="Hemerythrin"/>
    <property type="match status" value="1"/>
</dbReference>
<dbReference type="InterPro" id="IPR035938">
    <property type="entry name" value="Hemerythrin-like_sf"/>
</dbReference>
<accession>A0ABS4KL01</accession>
<organism evidence="5 6">
    <name type="scientific">Acetoanaerobium pronyense</name>
    <dbReference type="NCBI Taxonomy" id="1482736"/>
    <lineage>
        <taxon>Bacteria</taxon>
        <taxon>Bacillati</taxon>
        <taxon>Bacillota</taxon>
        <taxon>Clostridia</taxon>
        <taxon>Peptostreptococcales</taxon>
        <taxon>Filifactoraceae</taxon>
        <taxon>Acetoanaerobium</taxon>
    </lineage>
</organism>
<comment type="similarity">
    <text evidence="1">Belongs to the hemerythrin family.</text>
</comment>
<protein>
    <submittedName>
        <fullName evidence="5">Hemerythrin</fullName>
    </submittedName>
</protein>
<name>A0ABS4KL01_9FIRM</name>
<keyword evidence="6" id="KW-1185">Reference proteome</keyword>
<keyword evidence="2" id="KW-0479">Metal-binding</keyword>